<sequence length="61" mass="6672">MSSILSDYTHPLLIIGLYTAVGGTGQKPTSATAYAHHTSINNPFSLLFKRMRIQHFGKSPP</sequence>
<keyword evidence="2" id="KW-1185">Reference proteome</keyword>
<dbReference type="AlphaFoldDB" id="A0A9N9F1M0"/>
<reference evidence="1" key="1">
    <citation type="submission" date="2021-06" db="EMBL/GenBank/DDBJ databases">
        <authorList>
            <person name="Kallberg Y."/>
            <person name="Tangrot J."/>
            <person name="Rosling A."/>
        </authorList>
    </citation>
    <scope>NUCLEOTIDE SEQUENCE</scope>
    <source>
        <strain evidence="1">FL130A</strain>
    </source>
</reference>
<dbReference type="EMBL" id="CAJVPS010000683">
    <property type="protein sequence ID" value="CAG8503166.1"/>
    <property type="molecule type" value="Genomic_DNA"/>
</dbReference>
<accession>A0A9N9F1M0</accession>
<comment type="caution">
    <text evidence="1">The sequence shown here is derived from an EMBL/GenBank/DDBJ whole genome shotgun (WGS) entry which is preliminary data.</text>
</comment>
<protein>
    <submittedName>
        <fullName evidence="1">14255_t:CDS:1</fullName>
    </submittedName>
</protein>
<name>A0A9N9F1M0_9GLOM</name>
<proteinExistence type="predicted"/>
<gene>
    <name evidence="1" type="ORF">ALEPTO_LOCUS3588</name>
</gene>
<evidence type="ECO:0000313" key="1">
    <source>
        <dbReference type="EMBL" id="CAG8503166.1"/>
    </source>
</evidence>
<evidence type="ECO:0000313" key="2">
    <source>
        <dbReference type="Proteomes" id="UP000789508"/>
    </source>
</evidence>
<dbReference type="Proteomes" id="UP000789508">
    <property type="component" value="Unassembled WGS sequence"/>
</dbReference>
<organism evidence="1 2">
    <name type="scientific">Ambispora leptoticha</name>
    <dbReference type="NCBI Taxonomy" id="144679"/>
    <lineage>
        <taxon>Eukaryota</taxon>
        <taxon>Fungi</taxon>
        <taxon>Fungi incertae sedis</taxon>
        <taxon>Mucoromycota</taxon>
        <taxon>Glomeromycotina</taxon>
        <taxon>Glomeromycetes</taxon>
        <taxon>Archaeosporales</taxon>
        <taxon>Ambisporaceae</taxon>
        <taxon>Ambispora</taxon>
    </lineage>
</organism>